<evidence type="ECO:0000256" key="4">
    <source>
        <dbReference type="ARBA" id="ARBA00022692"/>
    </source>
</evidence>
<keyword evidence="4 8" id="KW-0812">Transmembrane</keyword>
<dbReference type="GO" id="GO:0005381">
    <property type="term" value="F:iron ion transmembrane transporter activity"/>
    <property type="evidence" value="ECO:0007669"/>
    <property type="project" value="InterPro"/>
</dbReference>
<dbReference type="Pfam" id="PF06963">
    <property type="entry name" value="FPN1"/>
    <property type="match status" value="1"/>
</dbReference>
<evidence type="ECO:0000256" key="8">
    <source>
        <dbReference type="SAM" id="Phobius"/>
    </source>
</evidence>
<evidence type="ECO:0000256" key="3">
    <source>
        <dbReference type="ARBA" id="ARBA00022448"/>
    </source>
</evidence>
<feature type="region of interest" description="Disordered" evidence="7">
    <location>
        <begin position="291"/>
        <end position="312"/>
    </location>
</feature>
<comment type="caution">
    <text evidence="10">The sequence shown here is derived from an EMBL/GenBank/DDBJ whole genome shotgun (WGS) entry which is preliminary data.</text>
</comment>
<gene>
    <name evidence="10" type="ORF">PPNO1_LOCUS8411</name>
</gene>
<dbReference type="Pfam" id="PF06985">
    <property type="entry name" value="HET"/>
    <property type="match status" value="1"/>
</dbReference>
<protein>
    <recommendedName>
        <fullName evidence="9">Heterokaryon incompatibility domain-containing protein</fullName>
    </recommendedName>
</protein>
<dbReference type="PANTHER" id="PTHR11660">
    <property type="entry name" value="SOLUTE CARRIER FAMILY 40 MEMBER"/>
    <property type="match status" value="1"/>
</dbReference>
<feature type="region of interest" description="Disordered" evidence="7">
    <location>
        <begin position="32"/>
        <end position="82"/>
    </location>
</feature>
<dbReference type="Proteomes" id="UP000838763">
    <property type="component" value="Unassembled WGS sequence"/>
</dbReference>
<accession>A0A9P1HA57</accession>
<feature type="domain" description="Heterokaryon incompatibility" evidence="9">
    <location>
        <begin position="993"/>
        <end position="1146"/>
    </location>
</feature>
<evidence type="ECO:0000256" key="7">
    <source>
        <dbReference type="SAM" id="MobiDB-lite"/>
    </source>
</evidence>
<organism evidence="10 11">
    <name type="scientific">Parascedosporium putredinis</name>
    <dbReference type="NCBI Taxonomy" id="1442378"/>
    <lineage>
        <taxon>Eukaryota</taxon>
        <taxon>Fungi</taxon>
        <taxon>Dikarya</taxon>
        <taxon>Ascomycota</taxon>
        <taxon>Pezizomycotina</taxon>
        <taxon>Sordariomycetes</taxon>
        <taxon>Hypocreomycetidae</taxon>
        <taxon>Microascales</taxon>
        <taxon>Microascaceae</taxon>
        <taxon>Parascedosporium</taxon>
    </lineage>
</organism>
<keyword evidence="5 8" id="KW-1133">Transmembrane helix</keyword>
<proteinExistence type="inferred from homology"/>
<name>A0A9P1HA57_9PEZI</name>
<sequence length="1475" mass="162884">MSAFRCQEGLPTSAHVVFKVGRRHGAEKCRCRRQSIKVPSPDTESTSSRGTRWIRQKTTESGAQEAPPLRAHRSPALPRPPAVPTRLARSLYISHFLSTWNSRLFEFGAVLFLASIYPDTLLPMSVYALVRSAAAILFAQTVGSYIDHGDRLAVVRASIVGQRVAVVASCGLFWALELRRGASGGAVGGWLFAALVLLACVEKLCSVMNLVSVERDWVVVITEGNEEARRTLNAQIRRIDLLCKLVGPLVISTIAIASTLVAIWATLAMNLAAVGLEYVCIERVYKMAPSLRRPQHPSPDPEDGQDETAGLLSTASSRPEAHPWLQRLPSLAHTILPISSLPFYFRHSAFLPSFSLALLYLTVLSFSGQMVTFLLSVGYSPGHVGLARTVSTVFELSATWIAPRLMDRIGAVRGGIWSASWLMVWLAAGVGYFAVELRRPDADLMAAARVLTIGVAVSRVGLWGFDLCAQSIVQDEVEHGYRGAFSTVEAAFQNLFELASYSMTIIFSRPDQFHWPVAISVGAVYLAGGLFPSGTMTIPDGFLDDPRFSRTFEFQLPDHLANGRTAPFKVGYADFGFRDEEHPEQERVFLYFAPSSARGSSTGGTIYALDLLLHHHELLDPDMPYLAAGAPWIHPSHTNSTTMSLVQTFPAGLIGTTDKLAKLFVNHLAPVIGGSINLSMALASKVTPEPKPAEAGGDGATPKREGAAFEEEVWPSVIKRIHSESIQGLSPESVLLMQKGSGWSDWKDYDTLVPRLVEGLRAAGRRLVVDVFYAEKDWMIGDGGSKGPLWFDGCWSKGYDDVIEFKSRTIEGADHDSIWELRWECVHQVLAKITMRRPPKCETCLDLDKYQFYSKLEQCRNHDLPLLDVLESAKRGCQKCQALAEAASYHAPDHVETPKNYKFNLHESAGVLMFVIYGSLDLSGEDEGVTMLFTQDDDKCPWSLIPQLHDVPRPETLLSDELISQIEGRPGRGSNTGLQVRLLEPHAEDVDRYVCLSHCWGLHPIITTRRDNVDRHKTEIPWDELSQTFRDSLSFVFELGIRLVWIDSLCIVQDDGDDWRREAGKMAAYYRNAYFTLGASSGADGTAGLLRPDAHQQTTVEITAHDEKTSQPVRITARKPLNHQFGTVQSLIRDFPLLTRGWVYQEHILSRRFLHFAPRELLWECHGTTTCQCGGVAHVPETSVESNAALAVAHAANLRDNKRQTLWYEHVQNLTKLDFTLAADYLPSLAGLAGLVSAGDEAPVYLAGLWRETLAMDLCWAFAEESARPAAQRHVPSWSWASVRGEVTYSGPQGCVQYVQECHEKGLEPALSTARVVGVEYAPDPPPIIGLLDVGKITLRGAAVPATLREQVVKGSLRVVDVVLGDEQVDEGLGIPDRLAPLFDSQLPDSNMVPGEPILVFKALEWTKGLEAQGRTLTRAAFLLLQENPGSDGEYRRIGIAWANHRNSVPATKEGKPNFILWFRQASEERQVTLV</sequence>
<feature type="transmembrane region" description="Helical" evidence="8">
    <location>
        <begin position="182"/>
        <end position="201"/>
    </location>
</feature>
<keyword evidence="3" id="KW-0813">Transport</keyword>
<evidence type="ECO:0000256" key="5">
    <source>
        <dbReference type="ARBA" id="ARBA00022989"/>
    </source>
</evidence>
<keyword evidence="11" id="KW-1185">Reference proteome</keyword>
<dbReference type="PANTHER" id="PTHR11660:SF57">
    <property type="entry name" value="SOLUTE CARRIER FAMILY 40 MEMBER"/>
    <property type="match status" value="1"/>
</dbReference>
<evidence type="ECO:0000313" key="11">
    <source>
        <dbReference type="Proteomes" id="UP000838763"/>
    </source>
</evidence>
<dbReference type="InterPro" id="IPR009716">
    <property type="entry name" value="Ferroportin-1"/>
</dbReference>
<comment type="subcellular location">
    <subcellularLocation>
        <location evidence="1">Membrane</location>
        <topology evidence="1">Multi-pass membrane protein</topology>
    </subcellularLocation>
</comment>
<evidence type="ECO:0000256" key="1">
    <source>
        <dbReference type="ARBA" id="ARBA00004141"/>
    </source>
</evidence>
<feature type="transmembrane region" description="Helical" evidence="8">
    <location>
        <begin position="415"/>
        <end position="435"/>
    </location>
</feature>
<dbReference type="SUPFAM" id="SSF103473">
    <property type="entry name" value="MFS general substrate transporter"/>
    <property type="match status" value="1"/>
</dbReference>
<keyword evidence="6 8" id="KW-0472">Membrane</keyword>
<evidence type="ECO:0000256" key="2">
    <source>
        <dbReference type="ARBA" id="ARBA00006279"/>
    </source>
</evidence>
<dbReference type="EMBL" id="CALLCH030000018">
    <property type="protein sequence ID" value="CAI4218837.1"/>
    <property type="molecule type" value="Genomic_DNA"/>
</dbReference>
<evidence type="ECO:0000313" key="10">
    <source>
        <dbReference type="EMBL" id="CAI4218837.1"/>
    </source>
</evidence>
<dbReference type="InterPro" id="IPR036259">
    <property type="entry name" value="MFS_trans_sf"/>
</dbReference>
<dbReference type="InterPro" id="IPR010730">
    <property type="entry name" value="HET"/>
</dbReference>
<dbReference type="CDD" id="cd17480">
    <property type="entry name" value="MFS_SLC40A1_like"/>
    <property type="match status" value="1"/>
</dbReference>
<reference evidence="10" key="1">
    <citation type="submission" date="2022-11" db="EMBL/GenBank/DDBJ databases">
        <authorList>
            <person name="Scott C."/>
            <person name="Bruce N."/>
        </authorList>
    </citation>
    <scope>NUCLEOTIDE SEQUENCE</scope>
</reference>
<dbReference type="GO" id="GO:0016020">
    <property type="term" value="C:membrane"/>
    <property type="evidence" value="ECO:0007669"/>
    <property type="project" value="UniProtKB-SubCell"/>
</dbReference>
<feature type="transmembrane region" description="Helical" evidence="8">
    <location>
        <begin position="245"/>
        <end position="267"/>
    </location>
</feature>
<evidence type="ECO:0000259" key="9">
    <source>
        <dbReference type="Pfam" id="PF06985"/>
    </source>
</evidence>
<evidence type="ECO:0000256" key="6">
    <source>
        <dbReference type="ARBA" id="ARBA00023136"/>
    </source>
</evidence>
<feature type="transmembrane region" description="Helical" evidence="8">
    <location>
        <begin position="357"/>
        <end position="379"/>
    </location>
</feature>
<dbReference type="OrthoDB" id="294702at2759"/>
<comment type="similarity">
    <text evidence="2">Belongs to the ferroportin (FP) (TC 2.A.100) family. SLC40A subfamily.</text>
</comment>